<dbReference type="EMBL" id="BQNB010020549">
    <property type="protein sequence ID" value="GJT97162.1"/>
    <property type="molecule type" value="Genomic_DNA"/>
</dbReference>
<keyword evidence="4" id="KW-0255">Endonuclease</keyword>
<dbReference type="CDD" id="cd00303">
    <property type="entry name" value="retropepsin_like"/>
    <property type="match status" value="1"/>
</dbReference>
<keyword evidence="4" id="KW-0378">Hydrolase</keyword>
<comment type="caution">
    <text evidence="5">The sequence shown here is derived from an EMBL/GenBank/DDBJ whole genome shotgun (WGS) entry which is preliminary data.</text>
</comment>
<dbReference type="Proteomes" id="UP001151760">
    <property type="component" value="Unassembled WGS sequence"/>
</dbReference>
<sequence>MSFRPCIFIISRRNKIGDDDLANDTTRRARFGDDDVIRFVVRRVGGFWIRANDLNFDTRLPTELEMSVRMFKPTTLAHAYSLTNLQEAILEAVRKKNKPAVNSNVSRFGSGGYYRNNSKPTILPLPASTKEYDEELVEMPNNDLIPQISLNALSGVSSYQTMRVVGLVAKPHELHILVYSGSTHNFLDIHVAKRLSCNIRSTCPLLVNVAGGKQLMAVSECKGFKWQLKGETFTADVMLLPLGGCDMVLGIQWLATLGDIKCNFQELKMQFVYNNKKLCLRDVFEVPKQLPPMRSHDHKIPLVPRIQPVNIRPYKHPLVQKDAIESLLNKNTIKDKFPIPIIEELIDELNREVVFSKMDLREFLRKFTLVFFDDILVYSKSVDEHLEHLTDVLAKMRDHSLFALMIEVFREFLRKCVFGNHQVEYLGHVISSQGVATDPAKVQAMQTWLVPTNLKQLRGFLGLTGYYKRFIKDFATLNRPLT</sequence>
<dbReference type="PANTHER" id="PTHR37984">
    <property type="entry name" value="PROTEIN CBG26694"/>
    <property type="match status" value="1"/>
</dbReference>
<dbReference type="PANTHER" id="PTHR37984:SF5">
    <property type="entry name" value="PROTEIN NYNRIN-LIKE"/>
    <property type="match status" value="1"/>
</dbReference>
<evidence type="ECO:0000256" key="3">
    <source>
        <dbReference type="ARBA" id="ARBA00022722"/>
    </source>
</evidence>
<evidence type="ECO:0000313" key="5">
    <source>
        <dbReference type="EMBL" id="GJT97162.1"/>
    </source>
</evidence>
<keyword evidence="1" id="KW-0808">Transferase</keyword>
<name>A0ABQ5ICY4_9ASTR</name>
<dbReference type="InterPro" id="IPR043128">
    <property type="entry name" value="Rev_trsase/Diguanyl_cyclase"/>
</dbReference>
<dbReference type="Gene3D" id="3.30.70.270">
    <property type="match status" value="3"/>
</dbReference>
<dbReference type="CDD" id="cd01647">
    <property type="entry name" value="RT_LTR"/>
    <property type="match status" value="1"/>
</dbReference>
<evidence type="ECO:0000313" key="6">
    <source>
        <dbReference type="Proteomes" id="UP001151760"/>
    </source>
</evidence>
<keyword evidence="2" id="KW-0548">Nucleotidyltransferase</keyword>
<dbReference type="SUPFAM" id="SSF56672">
    <property type="entry name" value="DNA/RNA polymerases"/>
    <property type="match status" value="1"/>
</dbReference>
<reference evidence="5" key="1">
    <citation type="journal article" date="2022" name="Int. J. Mol. Sci.">
        <title>Draft Genome of Tanacetum Coccineum: Genomic Comparison of Closely Related Tanacetum-Family Plants.</title>
        <authorList>
            <person name="Yamashiro T."/>
            <person name="Shiraishi A."/>
            <person name="Nakayama K."/>
            <person name="Satake H."/>
        </authorList>
    </citation>
    <scope>NUCLEOTIDE SEQUENCE</scope>
</reference>
<gene>
    <name evidence="5" type="ORF">Tco_1092680</name>
</gene>
<dbReference type="Pfam" id="PF08284">
    <property type="entry name" value="RVP_2"/>
    <property type="match status" value="1"/>
</dbReference>
<dbReference type="InterPro" id="IPR043502">
    <property type="entry name" value="DNA/RNA_pol_sf"/>
</dbReference>
<evidence type="ECO:0000256" key="4">
    <source>
        <dbReference type="ARBA" id="ARBA00022759"/>
    </source>
</evidence>
<protein>
    <submittedName>
        <fullName evidence="5">Gypsy/ty3 retroelement polyprotein</fullName>
    </submittedName>
</protein>
<dbReference type="InterPro" id="IPR021109">
    <property type="entry name" value="Peptidase_aspartic_dom_sf"/>
</dbReference>
<proteinExistence type="predicted"/>
<evidence type="ECO:0000256" key="2">
    <source>
        <dbReference type="ARBA" id="ARBA00022695"/>
    </source>
</evidence>
<evidence type="ECO:0000256" key="1">
    <source>
        <dbReference type="ARBA" id="ARBA00022679"/>
    </source>
</evidence>
<dbReference type="Gene3D" id="2.40.70.10">
    <property type="entry name" value="Acid Proteases"/>
    <property type="match status" value="1"/>
</dbReference>
<organism evidence="5 6">
    <name type="scientific">Tanacetum coccineum</name>
    <dbReference type="NCBI Taxonomy" id="301880"/>
    <lineage>
        <taxon>Eukaryota</taxon>
        <taxon>Viridiplantae</taxon>
        <taxon>Streptophyta</taxon>
        <taxon>Embryophyta</taxon>
        <taxon>Tracheophyta</taxon>
        <taxon>Spermatophyta</taxon>
        <taxon>Magnoliopsida</taxon>
        <taxon>eudicotyledons</taxon>
        <taxon>Gunneridae</taxon>
        <taxon>Pentapetalae</taxon>
        <taxon>asterids</taxon>
        <taxon>campanulids</taxon>
        <taxon>Asterales</taxon>
        <taxon>Asteraceae</taxon>
        <taxon>Asteroideae</taxon>
        <taxon>Anthemideae</taxon>
        <taxon>Anthemidinae</taxon>
        <taxon>Tanacetum</taxon>
    </lineage>
</organism>
<dbReference type="InterPro" id="IPR050951">
    <property type="entry name" value="Retrovirus_Pol_polyprotein"/>
</dbReference>
<keyword evidence="6" id="KW-1185">Reference proteome</keyword>
<reference evidence="5" key="2">
    <citation type="submission" date="2022-01" db="EMBL/GenBank/DDBJ databases">
        <authorList>
            <person name="Yamashiro T."/>
            <person name="Shiraishi A."/>
            <person name="Satake H."/>
            <person name="Nakayama K."/>
        </authorList>
    </citation>
    <scope>NUCLEOTIDE SEQUENCE</scope>
</reference>
<accession>A0ABQ5ICY4</accession>
<keyword evidence="3" id="KW-0540">Nuclease</keyword>